<dbReference type="Proteomes" id="UP001174677">
    <property type="component" value="Chromosome 18"/>
</dbReference>
<gene>
    <name evidence="3" type="ORF">P3X46_032931</name>
</gene>
<dbReference type="PRINTS" id="PR01217">
    <property type="entry name" value="PRICHEXTENSN"/>
</dbReference>
<keyword evidence="4" id="KW-1185">Reference proteome</keyword>
<feature type="chain" id="PRO_5046027385" evidence="2">
    <location>
        <begin position="20"/>
        <end position="135"/>
    </location>
</feature>
<dbReference type="EMBL" id="JARPOI010000018">
    <property type="protein sequence ID" value="KAJ9135795.1"/>
    <property type="molecule type" value="Genomic_DNA"/>
</dbReference>
<feature type="signal peptide" evidence="2">
    <location>
        <begin position="1"/>
        <end position="19"/>
    </location>
</feature>
<name>A0ABQ9KEU9_HEVBR</name>
<keyword evidence="2" id="KW-0732">Signal</keyword>
<reference evidence="3 4" key="1">
    <citation type="journal article" date="2023" name="Plant Biotechnol. J.">
        <title>Chromosome-level wild Hevea brasiliensis genome provides new tools for genomic-assisted breeding and valuable loci to elevate rubber yield.</title>
        <authorList>
            <person name="Cheng H."/>
            <person name="Song X."/>
            <person name="Hu Y."/>
            <person name="Wu T."/>
            <person name="Yang Q."/>
            <person name="An Z."/>
            <person name="Feng S."/>
            <person name="Deng Z."/>
            <person name="Wu W."/>
            <person name="Zeng X."/>
            <person name="Tu M."/>
            <person name="Wang X."/>
            <person name="Huang H."/>
        </authorList>
    </citation>
    <scope>NUCLEOTIDE SEQUENCE [LARGE SCALE GENOMIC DNA]</scope>
    <source>
        <strain evidence="3">MT/VB/25A 57/8</strain>
    </source>
</reference>
<evidence type="ECO:0000313" key="3">
    <source>
        <dbReference type="EMBL" id="KAJ9135795.1"/>
    </source>
</evidence>
<proteinExistence type="predicted"/>
<feature type="compositionally biased region" description="Pro residues" evidence="1">
    <location>
        <begin position="49"/>
        <end position="89"/>
    </location>
</feature>
<protein>
    <submittedName>
        <fullName evidence="3">Uncharacterized protein</fullName>
    </submittedName>
</protein>
<sequence length="135" mass="14547">MRWLDFLMLLNLFLLIVAAAPPIHAFDSRKLEENTVPGPSDEKCTPCNSSPPPPPPPSPSPPPPALPPPSPPPTPKKPPSKYCPPPPPSFIYITGPPGNLYPVDNDFNDADRTSAAGLPVLIGCWLLGFFLRHVV</sequence>
<dbReference type="PANTHER" id="PTHR35094">
    <property type="entry name" value="LEUCINE-RICH REPEAT EXTENSIN-LIKE PROTEIN 2"/>
    <property type="match status" value="1"/>
</dbReference>
<organism evidence="3 4">
    <name type="scientific">Hevea brasiliensis</name>
    <name type="common">Para rubber tree</name>
    <name type="synonym">Siphonia brasiliensis</name>
    <dbReference type="NCBI Taxonomy" id="3981"/>
    <lineage>
        <taxon>Eukaryota</taxon>
        <taxon>Viridiplantae</taxon>
        <taxon>Streptophyta</taxon>
        <taxon>Embryophyta</taxon>
        <taxon>Tracheophyta</taxon>
        <taxon>Spermatophyta</taxon>
        <taxon>Magnoliopsida</taxon>
        <taxon>eudicotyledons</taxon>
        <taxon>Gunneridae</taxon>
        <taxon>Pentapetalae</taxon>
        <taxon>rosids</taxon>
        <taxon>fabids</taxon>
        <taxon>Malpighiales</taxon>
        <taxon>Euphorbiaceae</taxon>
        <taxon>Crotonoideae</taxon>
        <taxon>Micrandreae</taxon>
        <taxon>Hevea</taxon>
    </lineage>
</organism>
<feature type="region of interest" description="Disordered" evidence="1">
    <location>
        <begin position="32"/>
        <end position="91"/>
    </location>
</feature>
<evidence type="ECO:0000256" key="1">
    <source>
        <dbReference type="SAM" id="MobiDB-lite"/>
    </source>
</evidence>
<evidence type="ECO:0000313" key="4">
    <source>
        <dbReference type="Proteomes" id="UP001174677"/>
    </source>
</evidence>
<accession>A0ABQ9KEU9</accession>
<comment type="caution">
    <text evidence="3">The sequence shown here is derived from an EMBL/GenBank/DDBJ whole genome shotgun (WGS) entry which is preliminary data.</text>
</comment>
<evidence type="ECO:0000256" key="2">
    <source>
        <dbReference type="SAM" id="SignalP"/>
    </source>
</evidence>
<dbReference type="PANTHER" id="PTHR35094:SF1">
    <property type="entry name" value="PROTEIN, PUTATIVE-RELATED"/>
    <property type="match status" value="1"/>
</dbReference>